<keyword evidence="3" id="KW-1185">Reference proteome</keyword>
<dbReference type="InterPro" id="IPR015065">
    <property type="entry name" value="GlgS"/>
</dbReference>
<dbReference type="SUPFAM" id="SSF109747">
    <property type="entry name" value="Glycogen synthesis protein GlgS"/>
    <property type="match status" value="1"/>
</dbReference>
<dbReference type="KEGG" id="lri:NCTC12151_00094"/>
<dbReference type="GO" id="GO:1900191">
    <property type="term" value="P:negative regulation of single-species biofilm formation"/>
    <property type="evidence" value="ECO:0007669"/>
    <property type="project" value="UniProtKB-UniRule"/>
</dbReference>
<dbReference type="HAMAP" id="MF_00525">
    <property type="entry name" value="GlgS"/>
    <property type="match status" value="1"/>
</dbReference>
<protein>
    <recommendedName>
        <fullName evidence="1">Surface composition regulator</fullName>
    </recommendedName>
</protein>
<evidence type="ECO:0000313" key="3">
    <source>
        <dbReference type="Proteomes" id="UP000249005"/>
    </source>
</evidence>
<reference evidence="2 3" key="1">
    <citation type="submission" date="2018-06" db="EMBL/GenBank/DDBJ databases">
        <authorList>
            <consortium name="Pathogen Informatics"/>
            <person name="Doyle S."/>
        </authorList>
    </citation>
    <scope>NUCLEOTIDE SEQUENCE [LARGE SCALE GENOMIC DNA]</scope>
    <source>
        <strain evidence="2 3">NCTC12151</strain>
    </source>
</reference>
<dbReference type="OrthoDB" id="6563429at2"/>
<accession>A0A2X4U6I7</accession>
<dbReference type="GO" id="GO:1902201">
    <property type="term" value="P:negative regulation of bacterial-type flagellum-dependent cell motility"/>
    <property type="evidence" value="ECO:0007669"/>
    <property type="project" value="UniProtKB-UniRule"/>
</dbReference>
<dbReference type="EMBL" id="LS483470">
    <property type="protein sequence ID" value="SQI34229.1"/>
    <property type="molecule type" value="Genomic_DNA"/>
</dbReference>
<dbReference type="InterPro" id="IPR036295">
    <property type="entry name" value="GlgS_sf"/>
</dbReference>
<comment type="similarity">
    <text evidence="1">Belongs to the GlgS family.</text>
</comment>
<dbReference type="Pfam" id="PF08971">
    <property type="entry name" value="GlgS"/>
    <property type="match status" value="1"/>
</dbReference>
<evidence type="ECO:0000313" key="2">
    <source>
        <dbReference type="EMBL" id="SQI34229.1"/>
    </source>
</evidence>
<gene>
    <name evidence="1 2" type="primary">glgS</name>
    <name evidence="2" type="ORF">NCTC12151_00094</name>
</gene>
<comment type="function">
    <text evidence="1">Major determinant of cell surface composition. Negatively regulates motility, adhesion and synthesis of biofilm exopolysaccharides.</text>
</comment>
<dbReference type="AlphaFoldDB" id="A0A2X4U6I7"/>
<organism evidence="2 3">
    <name type="scientific">Leminorella richardii</name>
    <dbReference type="NCBI Taxonomy" id="158841"/>
    <lineage>
        <taxon>Bacteria</taxon>
        <taxon>Pseudomonadati</taxon>
        <taxon>Pseudomonadota</taxon>
        <taxon>Gammaproteobacteria</taxon>
        <taxon>Enterobacterales</taxon>
        <taxon>Budviciaceae</taxon>
        <taxon>Leminorella</taxon>
    </lineage>
</organism>
<name>A0A2X4U6I7_9GAMM</name>
<proteinExistence type="inferred from homology"/>
<dbReference type="Gene3D" id="1.20.970.20">
    <property type="entry name" value="Glycogen synthesis protein GlgS"/>
    <property type="match status" value="1"/>
</dbReference>
<evidence type="ECO:0000256" key="1">
    <source>
        <dbReference type="HAMAP-Rule" id="MF_00525"/>
    </source>
</evidence>
<sequence length="69" mass="8111">MLMAEQNLHSVENFDFLARSLAQMYTQGRPVNVHAVIGNMNEVQKAWFQKRYARYLEQAEQAKVSRTEH</sequence>
<dbReference type="Proteomes" id="UP000249005">
    <property type="component" value="Chromosome 1"/>
</dbReference>